<evidence type="ECO:0000256" key="4">
    <source>
        <dbReference type="ARBA" id="ARBA00022679"/>
    </source>
</evidence>
<dbReference type="RefSeq" id="WP_063634383.1">
    <property type="nucleotide sequence ID" value="NZ_CP015285.1"/>
</dbReference>
<dbReference type="InterPro" id="IPR005467">
    <property type="entry name" value="His_kinase_dom"/>
</dbReference>
<dbReference type="SUPFAM" id="SSF47384">
    <property type="entry name" value="Homodimeric domain of signal transducing histidine kinase"/>
    <property type="match status" value="1"/>
</dbReference>
<dbReference type="AlphaFoldDB" id="A0A160JEM4"/>
<keyword evidence="8" id="KW-0902">Two-component regulatory system</keyword>
<dbReference type="STRING" id="1226968.A6A40_04830"/>
<keyword evidence="4" id="KW-0808">Transferase</keyword>
<dbReference type="EMBL" id="CP015285">
    <property type="protein sequence ID" value="ANC91283.1"/>
    <property type="molecule type" value="Genomic_DNA"/>
</dbReference>
<evidence type="ECO:0000259" key="10">
    <source>
        <dbReference type="PROSITE" id="PS50109"/>
    </source>
</evidence>
<reference evidence="12 13" key="1">
    <citation type="journal article" date="2013" name="Int. J. Syst. Evol. Microbiol.">
        <title>Azospirillum humicireducens sp. nov., a nitrogen-fixing bacterium isolated from a microbial fuel cell.</title>
        <authorList>
            <person name="Zhou S."/>
            <person name="Han L."/>
            <person name="Wang Y."/>
            <person name="Yang G."/>
            <person name="Zhuang L."/>
            <person name="Hu P."/>
        </authorList>
    </citation>
    <scope>NUCLEOTIDE SEQUENCE [LARGE SCALE GENOMIC DNA]</scope>
    <source>
        <strain evidence="12 13">SgZ-5</strain>
    </source>
</reference>
<evidence type="ECO:0000256" key="7">
    <source>
        <dbReference type="ARBA" id="ARBA00022840"/>
    </source>
</evidence>
<dbReference type="InterPro" id="IPR035965">
    <property type="entry name" value="PAS-like_dom_sf"/>
</dbReference>
<dbReference type="InterPro" id="IPR003661">
    <property type="entry name" value="HisK_dim/P_dom"/>
</dbReference>
<accession>A0A160JEM4</accession>
<dbReference type="Gene3D" id="3.30.450.20">
    <property type="entry name" value="PAS domain"/>
    <property type="match status" value="1"/>
</dbReference>
<dbReference type="CDD" id="cd00082">
    <property type="entry name" value="HisKA"/>
    <property type="match status" value="1"/>
</dbReference>
<dbReference type="InterPro" id="IPR000014">
    <property type="entry name" value="PAS"/>
</dbReference>
<evidence type="ECO:0000256" key="5">
    <source>
        <dbReference type="ARBA" id="ARBA00022741"/>
    </source>
</evidence>
<dbReference type="Proteomes" id="UP000077405">
    <property type="component" value="Chromosome"/>
</dbReference>
<dbReference type="SUPFAM" id="SSF55874">
    <property type="entry name" value="ATPase domain of HSP90 chaperone/DNA topoisomerase II/histidine kinase"/>
    <property type="match status" value="1"/>
</dbReference>
<keyword evidence="3" id="KW-0597">Phosphoprotein</keyword>
<dbReference type="EC" id="2.7.13.3" evidence="2"/>
<proteinExistence type="predicted"/>
<evidence type="ECO:0000256" key="3">
    <source>
        <dbReference type="ARBA" id="ARBA00022553"/>
    </source>
</evidence>
<dbReference type="SMART" id="SM00387">
    <property type="entry name" value="HATPase_c"/>
    <property type="match status" value="1"/>
</dbReference>
<dbReference type="InterPro" id="IPR036890">
    <property type="entry name" value="HATPase_C_sf"/>
</dbReference>
<dbReference type="SMART" id="SM00388">
    <property type="entry name" value="HisKA"/>
    <property type="match status" value="1"/>
</dbReference>
<dbReference type="InterPro" id="IPR058544">
    <property type="entry name" value="ETR1_N"/>
</dbReference>
<evidence type="ECO:0000256" key="8">
    <source>
        <dbReference type="ARBA" id="ARBA00023012"/>
    </source>
</evidence>
<dbReference type="InterPro" id="IPR013656">
    <property type="entry name" value="PAS_4"/>
</dbReference>
<protein>
    <recommendedName>
        <fullName evidence="2">histidine kinase</fullName>
        <ecNumber evidence="2">2.7.13.3</ecNumber>
    </recommendedName>
</protein>
<dbReference type="InterPro" id="IPR000700">
    <property type="entry name" value="PAS-assoc_C"/>
</dbReference>
<feature type="transmembrane region" description="Helical" evidence="9">
    <location>
        <begin position="61"/>
        <end position="84"/>
    </location>
</feature>
<dbReference type="PANTHER" id="PTHR43065">
    <property type="entry name" value="SENSOR HISTIDINE KINASE"/>
    <property type="match status" value="1"/>
</dbReference>
<dbReference type="InterPro" id="IPR004358">
    <property type="entry name" value="Sig_transdc_His_kin-like_C"/>
</dbReference>
<dbReference type="KEGG" id="ahu:A6A40_04830"/>
<dbReference type="Pfam" id="PF00512">
    <property type="entry name" value="HisKA"/>
    <property type="match status" value="1"/>
</dbReference>
<feature type="transmembrane region" description="Helical" evidence="9">
    <location>
        <begin position="96"/>
        <end position="116"/>
    </location>
</feature>
<feature type="domain" description="PAC" evidence="11">
    <location>
        <begin position="222"/>
        <end position="273"/>
    </location>
</feature>
<evidence type="ECO:0000256" key="1">
    <source>
        <dbReference type="ARBA" id="ARBA00000085"/>
    </source>
</evidence>
<dbReference type="GO" id="GO:0000155">
    <property type="term" value="F:phosphorelay sensor kinase activity"/>
    <property type="evidence" value="ECO:0007669"/>
    <property type="project" value="InterPro"/>
</dbReference>
<evidence type="ECO:0000313" key="13">
    <source>
        <dbReference type="Proteomes" id="UP000077405"/>
    </source>
</evidence>
<evidence type="ECO:0000313" key="12">
    <source>
        <dbReference type="EMBL" id="ANC91283.1"/>
    </source>
</evidence>
<keyword evidence="13" id="KW-1185">Reference proteome</keyword>
<dbReference type="PRINTS" id="PR00344">
    <property type="entry name" value="BCTRLSENSOR"/>
</dbReference>
<keyword evidence="9" id="KW-1133">Transmembrane helix</keyword>
<dbReference type="PANTHER" id="PTHR43065:SF46">
    <property type="entry name" value="C4-DICARBOXYLATE TRANSPORT SENSOR PROTEIN DCTB"/>
    <property type="match status" value="1"/>
</dbReference>
<sequence length="523" mass="57510">MAWGLDELLDTSGLVPHGVCLLWRPDILALHVASDMLIGLSYFSIPVALVYFVMRRRDVEFGWVALLFALFIIACGTTHFLGVWTLWSPDYVLEGLVKVITAFASLATAAALWWLMPRLLTLPSPKELEATNRALQQEIAIRRQMEMRYSSFFNNLAESLFIVQVLPDGDFAFEAINPALARATGLDPEGLRDRRVRDALGPEVADSIIPRYTACRDGGESIDYEETLDLPVGQRVFHTMLVPVKDAAGRVVQILGSGRDVTERKRLQAEVIQTSKLATLGTLAAGMAHEMSQPLNVIRLWTENMLSRLHDNLLETQRAERSLTLVIEQTDRMARLIDHVRTFGRRDGGGMQAFAPAHCVQSAVELVRHQYALEDIEIIESATSAQLPVTGRPLELEQVILNLFSNARDAIIALRATGREAGRIMVAVCDEADGQTVAIQVTDDGGGIDPSVLPQIFDPFFTTKEVGKGSGLGLSIGYGIIDGMGGRIDARNIDLEGARRGVRFTITLPSQPVSSSDRELSHA</sequence>
<feature type="domain" description="Histidine kinase" evidence="10">
    <location>
        <begin position="286"/>
        <end position="512"/>
    </location>
</feature>
<evidence type="ECO:0000256" key="9">
    <source>
        <dbReference type="SAM" id="Phobius"/>
    </source>
</evidence>
<keyword evidence="5" id="KW-0547">Nucleotide-binding</keyword>
<keyword evidence="9" id="KW-0472">Membrane</keyword>
<keyword evidence="6 12" id="KW-0418">Kinase</keyword>
<comment type="catalytic activity">
    <reaction evidence="1">
        <text>ATP + protein L-histidine = ADP + protein N-phospho-L-histidine.</text>
        <dbReference type="EC" id="2.7.13.3"/>
    </reaction>
</comment>
<dbReference type="PROSITE" id="PS50109">
    <property type="entry name" value="HIS_KIN"/>
    <property type="match status" value="1"/>
</dbReference>
<feature type="transmembrane region" description="Helical" evidence="9">
    <location>
        <begin position="36"/>
        <end position="54"/>
    </location>
</feature>
<organism evidence="12 13">
    <name type="scientific">Azospirillum humicireducens</name>
    <dbReference type="NCBI Taxonomy" id="1226968"/>
    <lineage>
        <taxon>Bacteria</taxon>
        <taxon>Pseudomonadati</taxon>
        <taxon>Pseudomonadota</taxon>
        <taxon>Alphaproteobacteria</taxon>
        <taxon>Rhodospirillales</taxon>
        <taxon>Azospirillaceae</taxon>
        <taxon>Azospirillum</taxon>
    </lineage>
</organism>
<dbReference type="Gene3D" id="3.30.565.10">
    <property type="entry name" value="Histidine kinase-like ATPase, C-terminal domain"/>
    <property type="match status" value="1"/>
</dbReference>
<dbReference type="InterPro" id="IPR003594">
    <property type="entry name" value="HATPase_dom"/>
</dbReference>
<dbReference type="PROSITE" id="PS50113">
    <property type="entry name" value="PAC"/>
    <property type="match status" value="1"/>
</dbReference>
<dbReference type="InterPro" id="IPR036097">
    <property type="entry name" value="HisK_dim/P_sf"/>
</dbReference>
<dbReference type="Pfam" id="PF25487">
    <property type="entry name" value="ETR1_N"/>
    <property type="match status" value="1"/>
</dbReference>
<keyword evidence="7" id="KW-0067">ATP-binding</keyword>
<evidence type="ECO:0000259" key="11">
    <source>
        <dbReference type="PROSITE" id="PS50113"/>
    </source>
</evidence>
<dbReference type="Pfam" id="PF08448">
    <property type="entry name" value="PAS_4"/>
    <property type="match status" value="1"/>
</dbReference>
<keyword evidence="9" id="KW-0812">Transmembrane</keyword>
<dbReference type="GO" id="GO:0005524">
    <property type="term" value="F:ATP binding"/>
    <property type="evidence" value="ECO:0007669"/>
    <property type="project" value="UniProtKB-KW"/>
</dbReference>
<dbReference type="Pfam" id="PF02518">
    <property type="entry name" value="HATPase_c"/>
    <property type="match status" value="1"/>
</dbReference>
<dbReference type="OrthoDB" id="9789238at2"/>
<evidence type="ECO:0000256" key="6">
    <source>
        <dbReference type="ARBA" id="ARBA00022777"/>
    </source>
</evidence>
<dbReference type="Gene3D" id="1.10.287.130">
    <property type="match status" value="1"/>
</dbReference>
<dbReference type="SUPFAM" id="SSF55785">
    <property type="entry name" value="PYP-like sensor domain (PAS domain)"/>
    <property type="match status" value="1"/>
</dbReference>
<name>A0A160JEM4_9PROT</name>
<evidence type="ECO:0000256" key="2">
    <source>
        <dbReference type="ARBA" id="ARBA00012438"/>
    </source>
</evidence>
<gene>
    <name evidence="12" type="ORF">A6A40_04830</name>
</gene>
<dbReference type="NCBIfam" id="TIGR00229">
    <property type="entry name" value="sensory_box"/>
    <property type="match status" value="1"/>
</dbReference>